<reference evidence="14" key="2">
    <citation type="submission" date="2025-08" db="UniProtKB">
        <authorList>
            <consortium name="Ensembl"/>
        </authorList>
    </citation>
    <scope>IDENTIFICATION</scope>
    <source>
        <strain evidence="14">Isolate ISIS603380</strain>
    </source>
</reference>
<dbReference type="SUPFAM" id="SSF81321">
    <property type="entry name" value="Family A G protein-coupled receptor-like"/>
    <property type="match status" value="1"/>
</dbReference>
<dbReference type="Proteomes" id="UP000007646">
    <property type="component" value="Unassembled WGS sequence"/>
</dbReference>
<evidence type="ECO:0000256" key="8">
    <source>
        <dbReference type="ARBA" id="ARBA00023136"/>
    </source>
</evidence>
<sequence length="294" mass="33523">MTNTIFPMGFILLDFSKWPQLEKILFWFVAIFYIMIIFGNLTIIVLSCIDLRLSTPSYFFLSNLCSLELCFTTTMVCQMSNLWEPEKTITYTGYVIQLCVFLLLSTECTLLVVMAFDRYVAVCQKLALTAWHSGLMQSLIQSPMTLQLSFCAYHHVDDFLCEVPLIHLACGDTSSNGWQLTISAILFTILPLGLILTPHGYIAQTVGKIMSEEGRQKAIATCSYHLLVVFMFYGTMAMVYTDPKNDFASKHGKFFTFFYTVVTPLLNPLIYTPRNKEIKEALLRLLIKGFSKQQ</sequence>
<dbReference type="GO" id="GO:0004930">
    <property type="term" value="F:G protein-coupled receptor activity"/>
    <property type="evidence" value="ECO:0007669"/>
    <property type="project" value="UniProtKB-KW"/>
</dbReference>
<feature type="transmembrane region" description="Helical" evidence="12">
    <location>
        <begin position="218"/>
        <end position="240"/>
    </location>
</feature>
<proteinExistence type="inferred from homology"/>
<keyword evidence="3 12" id="KW-0716">Sensory transduction</keyword>
<feature type="transmembrane region" description="Helical" evidence="12">
    <location>
        <begin position="252"/>
        <end position="271"/>
    </location>
</feature>
<dbReference type="Gene3D" id="1.20.1070.10">
    <property type="entry name" value="Rhodopsin 7-helix transmembrane proteins"/>
    <property type="match status" value="1"/>
</dbReference>
<feature type="domain" description="G-protein coupled receptors family 1 profile" evidence="13">
    <location>
        <begin position="39"/>
        <end position="271"/>
    </location>
</feature>
<feature type="transmembrane region" description="Helical" evidence="12">
    <location>
        <begin position="24"/>
        <end position="46"/>
    </location>
</feature>
<evidence type="ECO:0000256" key="7">
    <source>
        <dbReference type="ARBA" id="ARBA00023040"/>
    </source>
</evidence>
<evidence type="ECO:0000259" key="13">
    <source>
        <dbReference type="PROSITE" id="PS50262"/>
    </source>
</evidence>
<evidence type="ECO:0000256" key="11">
    <source>
        <dbReference type="RuleBase" id="RU000688"/>
    </source>
</evidence>
<dbReference type="HOGENOM" id="CLU_012526_1_2_1"/>
<keyword evidence="15" id="KW-1185">Reference proteome</keyword>
<dbReference type="GO" id="GO:0004984">
    <property type="term" value="F:olfactory receptor activity"/>
    <property type="evidence" value="ECO:0007669"/>
    <property type="project" value="InterPro"/>
</dbReference>
<keyword evidence="6 12" id="KW-1133">Transmembrane helix</keyword>
<dbReference type="GO" id="GO:0005886">
    <property type="term" value="C:plasma membrane"/>
    <property type="evidence" value="ECO:0007669"/>
    <property type="project" value="UniProtKB-SubCell"/>
</dbReference>
<evidence type="ECO:0000313" key="15">
    <source>
        <dbReference type="Proteomes" id="UP000007646"/>
    </source>
</evidence>
<evidence type="ECO:0000256" key="5">
    <source>
        <dbReference type="ARBA" id="ARBA00022725"/>
    </source>
</evidence>
<keyword evidence="8 12" id="KW-0472">Membrane</keyword>
<evidence type="ECO:0000256" key="12">
    <source>
        <dbReference type="RuleBase" id="RU363047"/>
    </source>
</evidence>
<keyword evidence="10 11" id="KW-0807">Transducer</keyword>
<dbReference type="PRINTS" id="PR00245">
    <property type="entry name" value="OLFACTORYR"/>
</dbReference>
<protein>
    <recommendedName>
        <fullName evidence="12">Olfactory receptor</fullName>
    </recommendedName>
</protein>
<comment type="subcellular location">
    <subcellularLocation>
        <location evidence="1 12">Cell membrane</location>
        <topology evidence="1 12">Multi-pass membrane protein</topology>
    </subcellularLocation>
</comment>
<dbReference type="FunFam" id="1.20.1070.10:FF:000015">
    <property type="entry name" value="Olfactory receptor"/>
    <property type="match status" value="1"/>
</dbReference>
<accession>G3U202</accession>
<evidence type="ECO:0000313" key="14">
    <source>
        <dbReference type="Ensembl" id="ENSLAFP00000021860.1"/>
    </source>
</evidence>
<dbReference type="GeneTree" id="ENSGT01150000286913"/>
<dbReference type="InParanoid" id="G3U202"/>
<dbReference type="InterPro" id="IPR000725">
    <property type="entry name" value="Olfact_rcpt"/>
</dbReference>
<dbReference type="PROSITE" id="PS50262">
    <property type="entry name" value="G_PROTEIN_RECEP_F1_2"/>
    <property type="match status" value="1"/>
</dbReference>
<dbReference type="AlphaFoldDB" id="G3U202"/>
<dbReference type="eggNOG" id="ENOG502T9VR">
    <property type="taxonomic scope" value="Eukaryota"/>
</dbReference>
<feature type="transmembrane region" description="Helical" evidence="12">
    <location>
        <begin position="94"/>
        <end position="116"/>
    </location>
</feature>
<dbReference type="Ensembl" id="ENSLAFT00000034130.1">
    <property type="protein sequence ID" value="ENSLAFP00000021860.1"/>
    <property type="gene ID" value="ENSLAFG00000029221.1"/>
</dbReference>
<comment type="similarity">
    <text evidence="11">Belongs to the G-protein coupled receptor 1 family.</text>
</comment>
<evidence type="ECO:0000256" key="10">
    <source>
        <dbReference type="ARBA" id="ARBA00023224"/>
    </source>
</evidence>
<name>G3U202_LOXAF</name>
<keyword evidence="5 12" id="KW-0552">Olfaction</keyword>
<dbReference type="PRINTS" id="PR00237">
    <property type="entry name" value="GPCRRHODOPSN"/>
</dbReference>
<evidence type="ECO:0000256" key="4">
    <source>
        <dbReference type="ARBA" id="ARBA00022692"/>
    </source>
</evidence>
<reference evidence="14" key="3">
    <citation type="submission" date="2025-09" db="UniProtKB">
        <authorList>
            <consortium name="Ensembl"/>
        </authorList>
    </citation>
    <scope>IDENTIFICATION</scope>
    <source>
        <strain evidence="14">Isolate ISIS603380</strain>
    </source>
</reference>
<keyword evidence="2 12" id="KW-1003">Cell membrane</keyword>
<keyword evidence="7 11" id="KW-0297">G-protein coupled receptor</keyword>
<dbReference type="InterPro" id="IPR017452">
    <property type="entry name" value="GPCR_Rhodpsn_7TM"/>
</dbReference>
<evidence type="ECO:0000256" key="1">
    <source>
        <dbReference type="ARBA" id="ARBA00004651"/>
    </source>
</evidence>
<dbReference type="InterPro" id="IPR000276">
    <property type="entry name" value="GPCR_Rhodpsn"/>
</dbReference>
<dbReference type="Pfam" id="PF13853">
    <property type="entry name" value="7tm_4"/>
    <property type="match status" value="1"/>
</dbReference>
<evidence type="ECO:0000256" key="6">
    <source>
        <dbReference type="ARBA" id="ARBA00022989"/>
    </source>
</evidence>
<reference evidence="14 15" key="1">
    <citation type="submission" date="2009-06" db="EMBL/GenBank/DDBJ databases">
        <title>The Genome Sequence of Loxodonta africana (African elephant).</title>
        <authorList>
            <person name="Di Palma F."/>
            <person name="Heiman D."/>
            <person name="Young S."/>
            <person name="Johnson J."/>
            <person name="Lander E.S."/>
            <person name="Lindblad-Toh K."/>
        </authorList>
    </citation>
    <scope>NUCLEOTIDE SEQUENCE [LARGE SCALE GENOMIC DNA]</scope>
    <source>
        <strain evidence="14 15">Isolate ISIS603380</strain>
    </source>
</reference>
<dbReference type="PROSITE" id="PS00237">
    <property type="entry name" value="G_PROTEIN_RECEP_F1_1"/>
    <property type="match status" value="1"/>
</dbReference>
<evidence type="ECO:0000256" key="3">
    <source>
        <dbReference type="ARBA" id="ARBA00022606"/>
    </source>
</evidence>
<keyword evidence="4 11" id="KW-0812">Transmembrane</keyword>
<keyword evidence="9 11" id="KW-0675">Receptor</keyword>
<organism evidence="14 15">
    <name type="scientific">Loxodonta africana</name>
    <name type="common">African elephant</name>
    <dbReference type="NCBI Taxonomy" id="9785"/>
    <lineage>
        <taxon>Eukaryota</taxon>
        <taxon>Metazoa</taxon>
        <taxon>Chordata</taxon>
        <taxon>Craniata</taxon>
        <taxon>Vertebrata</taxon>
        <taxon>Euteleostomi</taxon>
        <taxon>Mammalia</taxon>
        <taxon>Eutheria</taxon>
        <taxon>Afrotheria</taxon>
        <taxon>Proboscidea</taxon>
        <taxon>Elephantidae</taxon>
        <taxon>Loxodonta</taxon>
    </lineage>
</organism>
<dbReference type="PANTHER" id="PTHR26453">
    <property type="entry name" value="OLFACTORY RECEPTOR"/>
    <property type="match status" value="1"/>
</dbReference>
<evidence type="ECO:0000256" key="9">
    <source>
        <dbReference type="ARBA" id="ARBA00023170"/>
    </source>
</evidence>
<comment type="caution">
    <text evidence="12">Lacks conserved residue(s) required for the propagation of feature annotation.</text>
</comment>
<evidence type="ECO:0000256" key="2">
    <source>
        <dbReference type="ARBA" id="ARBA00022475"/>
    </source>
</evidence>